<evidence type="ECO:0000313" key="11">
    <source>
        <dbReference type="EMBL" id="MSR91282.1"/>
    </source>
</evidence>
<dbReference type="EC" id="3.6.1.22" evidence="4"/>
<evidence type="ECO:0000256" key="4">
    <source>
        <dbReference type="ARBA" id="ARBA00012381"/>
    </source>
</evidence>
<evidence type="ECO:0000256" key="6">
    <source>
        <dbReference type="ARBA" id="ARBA00022801"/>
    </source>
</evidence>
<dbReference type="RefSeq" id="WP_154531172.1">
    <property type="nucleotide sequence ID" value="NZ_JAQXTV010000031.1"/>
</dbReference>
<dbReference type="InterPro" id="IPR049734">
    <property type="entry name" value="NudC-like_C"/>
</dbReference>
<comment type="catalytic activity">
    <reaction evidence="9">
        <text>a 5'-end NAD(+)-phospho-ribonucleoside in mRNA + H2O = a 5'-end phospho-adenosine-phospho-ribonucleoside in mRNA + beta-nicotinamide D-ribonucleotide + 2 H(+)</text>
        <dbReference type="Rhea" id="RHEA:60876"/>
        <dbReference type="Rhea" id="RHEA-COMP:15698"/>
        <dbReference type="Rhea" id="RHEA-COMP:15719"/>
        <dbReference type="ChEBI" id="CHEBI:14649"/>
        <dbReference type="ChEBI" id="CHEBI:15377"/>
        <dbReference type="ChEBI" id="CHEBI:15378"/>
        <dbReference type="ChEBI" id="CHEBI:144029"/>
        <dbReference type="ChEBI" id="CHEBI:144051"/>
    </reaction>
    <physiologicalReaction direction="left-to-right" evidence="9">
        <dbReference type="Rhea" id="RHEA:60877"/>
    </physiologicalReaction>
</comment>
<dbReference type="InterPro" id="IPR000086">
    <property type="entry name" value="NUDIX_hydrolase_dom"/>
</dbReference>
<name>A0A7X2MY71_9CLOT</name>
<feature type="domain" description="Nudix hydrolase" evidence="10">
    <location>
        <begin position="37"/>
        <end position="159"/>
    </location>
</feature>
<evidence type="ECO:0000256" key="8">
    <source>
        <dbReference type="ARBA" id="ARBA00023027"/>
    </source>
</evidence>
<evidence type="ECO:0000256" key="7">
    <source>
        <dbReference type="ARBA" id="ARBA00022842"/>
    </source>
</evidence>
<dbReference type="AlphaFoldDB" id="A0A7X2MY71"/>
<keyword evidence="8" id="KW-0520">NAD</keyword>
<dbReference type="SUPFAM" id="SSF55811">
    <property type="entry name" value="Nudix"/>
    <property type="match status" value="1"/>
</dbReference>
<evidence type="ECO:0000256" key="5">
    <source>
        <dbReference type="ARBA" id="ARBA00022723"/>
    </source>
</evidence>
<comment type="similarity">
    <text evidence="3">Belongs to the Nudix hydrolase family. NudC subfamily.</text>
</comment>
<keyword evidence="6" id="KW-0378">Hydrolase</keyword>
<dbReference type="Pfam" id="PF00293">
    <property type="entry name" value="NUDIX"/>
    <property type="match status" value="1"/>
</dbReference>
<evidence type="ECO:0000256" key="3">
    <source>
        <dbReference type="ARBA" id="ARBA00009595"/>
    </source>
</evidence>
<dbReference type="InterPro" id="IPR020084">
    <property type="entry name" value="NUDIX_hydrolase_CS"/>
</dbReference>
<dbReference type="GO" id="GO:0005829">
    <property type="term" value="C:cytosol"/>
    <property type="evidence" value="ECO:0007669"/>
    <property type="project" value="TreeGrafter"/>
</dbReference>
<dbReference type="GO" id="GO:0035529">
    <property type="term" value="F:NADH pyrophosphatase activity"/>
    <property type="evidence" value="ECO:0007669"/>
    <property type="project" value="TreeGrafter"/>
</dbReference>
<dbReference type="GO" id="GO:0019677">
    <property type="term" value="P:NAD+ catabolic process"/>
    <property type="evidence" value="ECO:0007669"/>
    <property type="project" value="TreeGrafter"/>
</dbReference>
<organism evidence="11 12">
    <name type="scientific">Inconstantimicrobium porci</name>
    <dbReference type="NCBI Taxonomy" id="2652291"/>
    <lineage>
        <taxon>Bacteria</taxon>
        <taxon>Bacillati</taxon>
        <taxon>Bacillota</taxon>
        <taxon>Clostridia</taxon>
        <taxon>Eubacteriales</taxon>
        <taxon>Clostridiaceae</taxon>
        <taxon>Inconstantimicrobium</taxon>
    </lineage>
</organism>
<dbReference type="Gene3D" id="3.90.79.10">
    <property type="entry name" value="Nucleoside Triphosphate Pyrophosphohydrolase"/>
    <property type="match status" value="1"/>
</dbReference>
<dbReference type="PANTHER" id="PTHR42904">
    <property type="entry name" value="NUDIX HYDROLASE, NUDC SUBFAMILY"/>
    <property type="match status" value="1"/>
</dbReference>
<keyword evidence="5" id="KW-0479">Metal-binding</keyword>
<dbReference type="Proteomes" id="UP000460287">
    <property type="component" value="Unassembled WGS sequence"/>
</dbReference>
<dbReference type="PROSITE" id="PS51462">
    <property type="entry name" value="NUDIX"/>
    <property type="match status" value="1"/>
</dbReference>
<dbReference type="EMBL" id="VULX01000009">
    <property type="protein sequence ID" value="MSR91282.1"/>
    <property type="molecule type" value="Genomic_DNA"/>
</dbReference>
<evidence type="ECO:0000259" key="10">
    <source>
        <dbReference type="PROSITE" id="PS51462"/>
    </source>
</evidence>
<dbReference type="CDD" id="cd03429">
    <property type="entry name" value="NUDIX_NADH_pyrophosphatase_Nudt13"/>
    <property type="match status" value="1"/>
</dbReference>
<accession>A0A7X2MY71</accession>
<dbReference type="InterPro" id="IPR050241">
    <property type="entry name" value="NAD-cap_RNA_hydrolase_NudC"/>
</dbReference>
<reference evidence="11 12" key="1">
    <citation type="submission" date="2019-08" db="EMBL/GenBank/DDBJ databases">
        <title>In-depth cultivation of the pig gut microbiome towards novel bacterial diversity and tailored functional studies.</title>
        <authorList>
            <person name="Wylensek D."/>
            <person name="Hitch T.C.A."/>
            <person name="Clavel T."/>
        </authorList>
    </citation>
    <scope>NUCLEOTIDE SEQUENCE [LARGE SCALE GENOMIC DNA]</scope>
    <source>
        <strain evidence="11 12">WCA-383-APC-5B</strain>
    </source>
</reference>
<gene>
    <name evidence="11" type="ORF">FYJ33_07615</name>
</gene>
<keyword evidence="7" id="KW-0460">Magnesium</keyword>
<protein>
    <recommendedName>
        <fullName evidence="4">NAD(+) diphosphatase</fullName>
        <ecNumber evidence="4">3.6.1.22</ecNumber>
    </recommendedName>
</protein>
<evidence type="ECO:0000256" key="1">
    <source>
        <dbReference type="ARBA" id="ARBA00001946"/>
    </source>
</evidence>
<dbReference type="PROSITE" id="PS00893">
    <property type="entry name" value="NUDIX_BOX"/>
    <property type="match status" value="1"/>
</dbReference>
<evidence type="ECO:0000256" key="9">
    <source>
        <dbReference type="ARBA" id="ARBA00023679"/>
    </source>
</evidence>
<comment type="cofactor">
    <cofactor evidence="2">
        <name>Zn(2+)</name>
        <dbReference type="ChEBI" id="CHEBI:29105"/>
    </cofactor>
</comment>
<dbReference type="PANTHER" id="PTHR42904:SF6">
    <property type="entry name" value="NAD-CAPPED RNA HYDROLASE NUDT12"/>
    <property type="match status" value="1"/>
</dbReference>
<keyword evidence="12" id="KW-1185">Reference proteome</keyword>
<dbReference type="GO" id="GO:0046872">
    <property type="term" value="F:metal ion binding"/>
    <property type="evidence" value="ECO:0007669"/>
    <property type="project" value="UniProtKB-KW"/>
</dbReference>
<proteinExistence type="inferred from homology"/>
<dbReference type="GO" id="GO:0006742">
    <property type="term" value="P:NADP+ catabolic process"/>
    <property type="evidence" value="ECO:0007669"/>
    <property type="project" value="TreeGrafter"/>
</dbReference>
<evidence type="ECO:0000256" key="2">
    <source>
        <dbReference type="ARBA" id="ARBA00001947"/>
    </source>
</evidence>
<comment type="cofactor">
    <cofactor evidence="1">
        <name>Mg(2+)</name>
        <dbReference type="ChEBI" id="CHEBI:18420"/>
    </cofactor>
</comment>
<comment type="caution">
    <text evidence="11">The sequence shown here is derived from an EMBL/GenBank/DDBJ whole genome shotgun (WGS) entry which is preliminary data.</text>
</comment>
<dbReference type="InterPro" id="IPR015797">
    <property type="entry name" value="NUDIX_hydrolase-like_dom_sf"/>
</dbReference>
<sequence length="182" mass="21028">MKFIYCPYCGEKTVQKKIGDEGLMNFCNKCNKPLFDLFSTCVIVLAVNEYNEAALIRQEYVSKDTYVCVAGHIKSGENAESTAMREVEEEIGIRPRNIEYINSYYYPKKDMLMLGFLAHVKKQDFKISEEVDKAEWFDLKHASDKVRKGSIAMKLIEQCKDKLEIDTNDVSKMIIINNKIIK</sequence>
<evidence type="ECO:0000313" key="12">
    <source>
        <dbReference type="Proteomes" id="UP000460287"/>
    </source>
</evidence>